<protein>
    <submittedName>
        <fullName evidence="2">DUF2063 domain-containing protein</fullName>
    </submittedName>
</protein>
<dbReference type="Pfam" id="PF09836">
    <property type="entry name" value="DUF2063"/>
    <property type="match status" value="1"/>
</dbReference>
<evidence type="ECO:0000313" key="3">
    <source>
        <dbReference type="Proteomes" id="UP000248597"/>
    </source>
</evidence>
<gene>
    <name evidence="2" type="ORF">DI569_09040</name>
</gene>
<evidence type="ECO:0000313" key="2">
    <source>
        <dbReference type="EMBL" id="PZQ22174.1"/>
    </source>
</evidence>
<dbReference type="Proteomes" id="UP000248597">
    <property type="component" value="Unassembled WGS sequence"/>
</dbReference>
<organism evidence="2 3">
    <name type="scientific">Sphingopyxis macrogoltabida</name>
    <name type="common">Sphingomonas macrogoltabidus</name>
    <dbReference type="NCBI Taxonomy" id="33050"/>
    <lineage>
        <taxon>Bacteria</taxon>
        <taxon>Pseudomonadati</taxon>
        <taxon>Pseudomonadota</taxon>
        <taxon>Alphaproteobacteria</taxon>
        <taxon>Sphingomonadales</taxon>
        <taxon>Sphingomonadaceae</taxon>
        <taxon>Sphingopyxis</taxon>
    </lineage>
</organism>
<dbReference type="Gene3D" id="1.10.150.690">
    <property type="entry name" value="DUF2063"/>
    <property type="match status" value="1"/>
</dbReference>
<comment type="caution">
    <text evidence="2">The sequence shown here is derived from an EMBL/GenBank/DDBJ whole genome shotgun (WGS) entry which is preliminary data.</text>
</comment>
<accession>A0A2W5L1H3</accession>
<dbReference type="AlphaFoldDB" id="A0A2W5L1H3"/>
<name>A0A2W5L1H3_SPHMC</name>
<evidence type="ECO:0000259" key="1">
    <source>
        <dbReference type="Pfam" id="PF09836"/>
    </source>
</evidence>
<proteinExistence type="predicted"/>
<feature type="domain" description="Putative DNA-binding" evidence="1">
    <location>
        <begin position="2"/>
        <end position="92"/>
    </location>
</feature>
<reference evidence="2 3" key="1">
    <citation type="submission" date="2017-08" db="EMBL/GenBank/DDBJ databases">
        <title>Infants hospitalized years apart are colonized by the same room-sourced microbial strains.</title>
        <authorList>
            <person name="Brooks B."/>
            <person name="Olm M.R."/>
            <person name="Firek B.A."/>
            <person name="Baker R."/>
            <person name="Thomas B.C."/>
            <person name="Morowitz M.J."/>
            <person name="Banfield J.F."/>
        </authorList>
    </citation>
    <scope>NUCLEOTIDE SEQUENCE [LARGE SCALE GENOMIC DNA]</scope>
    <source>
        <strain evidence="2">S2_005_003_R2_47</strain>
    </source>
</reference>
<dbReference type="InterPro" id="IPR044922">
    <property type="entry name" value="DUF2063_N_sf"/>
</dbReference>
<dbReference type="InterPro" id="IPR018640">
    <property type="entry name" value="DUF2063"/>
</dbReference>
<dbReference type="EMBL" id="QFPJ01000017">
    <property type="protein sequence ID" value="PZQ22174.1"/>
    <property type="molecule type" value="Genomic_DNA"/>
</dbReference>
<sequence length="263" mass="28304">MQALFLAGVMRGELEAERLIIDDNRVGAARRMDIYRNNYRASLAGVLADHYERLNAYLGEEQFGRLADAFIAAHPSTLRNLRYYGAEFAAFLADRYSQHGELAELAALDWALRDAFDAPDTAALDGAAVGAMGDMWIERPLMLVPSGRLLPVRYNVAAIWNALDAGAEPPDAAPRPAPETLLVWRQGTQPQFRTLSDDEAAALALVDAGCSFTALSAAMLARLSEAAAMRALGEWLGRWLADGLLVAADRLAAGDQAAGSAVT</sequence>